<dbReference type="STRING" id="521674.Plim_0761"/>
<evidence type="ECO:0000256" key="3">
    <source>
        <dbReference type="ARBA" id="ARBA00009562"/>
    </source>
</evidence>
<dbReference type="InterPro" id="IPR019999">
    <property type="entry name" value="Anth_synth_I-like"/>
</dbReference>
<dbReference type="PANTHER" id="PTHR11236:SF48">
    <property type="entry name" value="ISOCHORISMATE SYNTHASE MENF"/>
    <property type="match status" value="1"/>
</dbReference>
<keyword evidence="11 15" id="KW-0057">Aromatic amino acid biosynthesis</keyword>
<dbReference type="AlphaFoldDB" id="D5SRS2"/>
<evidence type="ECO:0000256" key="5">
    <source>
        <dbReference type="ARBA" id="ARBA00012266"/>
    </source>
</evidence>
<comment type="cofactor">
    <cofactor evidence="1 15">
        <name>Mg(2+)</name>
        <dbReference type="ChEBI" id="CHEBI:18420"/>
    </cofactor>
</comment>
<dbReference type="eggNOG" id="COG0147">
    <property type="taxonomic scope" value="Bacteria"/>
</dbReference>
<evidence type="ECO:0000256" key="10">
    <source>
        <dbReference type="ARBA" id="ARBA00022842"/>
    </source>
</evidence>
<dbReference type="GO" id="GO:0004049">
    <property type="term" value="F:anthranilate synthase activity"/>
    <property type="evidence" value="ECO:0007669"/>
    <property type="project" value="UniProtKB-EC"/>
</dbReference>
<dbReference type="GO" id="GO:0046872">
    <property type="term" value="F:metal ion binding"/>
    <property type="evidence" value="ECO:0007669"/>
    <property type="project" value="UniProtKB-KW"/>
</dbReference>
<dbReference type="InterPro" id="IPR006805">
    <property type="entry name" value="Anth_synth_I_N"/>
</dbReference>
<evidence type="ECO:0000313" key="19">
    <source>
        <dbReference type="Proteomes" id="UP000002220"/>
    </source>
</evidence>
<comment type="function">
    <text evidence="13 15">Part of a heterotetrameric complex that catalyzes the two-step biosynthesis of anthranilate, an intermediate in the biosynthesis of L-tryptophan. In the first step, the glutamine-binding beta subunit (TrpG) of anthranilate synthase (AS) provides the glutamine amidotransferase activity which generates ammonia as a substrate that, along with chorismate, is used in the second step, catalyzed by the large alpha subunit of AS (TrpE) to produce anthranilate. In the absence of TrpG, TrpE can synthesize anthranilate directly from chorismate and high concentrations of ammonia.</text>
</comment>
<dbReference type="GO" id="GO:0000162">
    <property type="term" value="P:L-tryptophan biosynthetic process"/>
    <property type="evidence" value="ECO:0007669"/>
    <property type="project" value="UniProtKB-UniPathway"/>
</dbReference>
<evidence type="ECO:0000256" key="15">
    <source>
        <dbReference type="RuleBase" id="RU364045"/>
    </source>
</evidence>
<dbReference type="OrthoDB" id="9803598at2"/>
<dbReference type="InterPro" id="IPR005801">
    <property type="entry name" value="ADC_synthase"/>
</dbReference>
<evidence type="ECO:0000313" key="18">
    <source>
        <dbReference type="EMBL" id="ADG66606.1"/>
    </source>
</evidence>
<gene>
    <name evidence="15" type="primary">trpE</name>
    <name evidence="18" type="ordered locus">Plim_0761</name>
</gene>
<evidence type="ECO:0000256" key="8">
    <source>
        <dbReference type="ARBA" id="ARBA00022723"/>
    </source>
</evidence>
<dbReference type="Pfam" id="PF04715">
    <property type="entry name" value="Anth_synt_I_N"/>
    <property type="match status" value="1"/>
</dbReference>
<evidence type="ECO:0000256" key="2">
    <source>
        <dbReference type="ARBA" id="ARBA00004873"/>
    </source>
</evidence>
<dbReference type="SUPFAM" id="SSF56322">
    <property type="entry name" value="ADC synthase"/>
    <property type="match status" value="1"/>
</dbReference>
<evidence type="ECO:0000256" key="6">
    <source>
        <dbReference type="ARBA" id="ARBA00020653"/>
    </source>
</evidence>
<dbReference type="NCBIfam" id="TIGR00564">
    <property type="entry name" value="trpE_most"/>
    <property type="match status" value="1"/>
</dbReference>
<keyword evidence="10 15" id="KW-0460">Magnesium</keyword>
<sequence>MSSSSSPQTDLAFPGSGTGHAVHYPNWDQFQDLANQGLEKNRTTAEQANAEGKPFAVMVPVYRQLFSDTLTPVSAYSRIRSSTCSFLFESVVGGEQVGRYSFSGANPFLTISASGESVVIETDPSRTMEVPTTYTSQDPLGELEALLGRYPGVHLPELPRFIGGAVGYAGYDTVRYVEHLPKAPYDDRQLPDLVFSIYDLMVIFDHIQKTVLVVAHVPVYGKVSLADYESACERIDLLVEKLSQPDQLAIADVKPLGPVSEGYTSNFSQAGFEEIVEKAKEYIRSGDIFQVVLSQRLTRRSKASPLDIYRALRVVNPSPFMFLLETADSQLIGASPEIMVRVEEGETTIRPLAGTRRRGRTIEEDRALEIELLADEKELAEHIMLVDLARNDVGRVAAFGTIRLSDMMRVERYSHVMHITSNVSGQLAEGKTPLDALRSGLPAGTVSGAPKVRAMQIIDELEPHRRGPYGGAVGYIDFSGNLDTCIALRTLVVKDGVVYLQAGAGIVADSVPALEYEETLNKAKALLRAIEVAEKQLTQ</sequence>
<evidence type="ECO:0000256" key="9">
    <source>
        <dbReference type="ARBA" id="ARBA00022822"/>
    </source>
</evidence>
<dbReference type="Pfam" id="PF00425">
    <property type="entry name" value="Chorismate_bind"/>
    <property type="match status" value="1"/>
</dbReference>
<keyword evidence="19" id="KW-1185">Reference proteome</keyword>
<dbReference type="Proteomes" id="UP000002220">
    <property type="component" value="Chromosome"/>
</dbReference>
<comment type="catalytic activity">
    <reaction evidence="14 15">
        <text>chorismate + L-glutamine = anthranilate + pyruvate + L-glutamate + H(+)</text>
        <dbReference type="Rhea" id="RHEA:21732"/>
        <dbReference type="ChEBI" id="CHEBI:15361"/>
        <dbReference type="ChEBI" id="CHEBI:15378"/>
        <dbReference type="ChEBI" id="CHEBI:16567"/>
        <dbReference type="ChEBI" id="CHEBI:29748"/>
        <dbReference type="ChEBI" id="CHEBI:29985"/>
        <dbReference type="ChEBI" id="CHEBI:58359"/>
        <dbReference type="EC" id="4.1.3.27"/>
    </reaction>
</comment>
<evidence type="ECO:0000256" key="13">
    <source>
        <dbReference type="ARBA" id="ARBA00025634"/>
    </source>
</evidence>
<dbReference type="EC" id="4.1.3.27" evidence="5 15"/>
<evidence type="ECO:0000256" key="14">
    <source>
        <dbReference type="ARBA" id="ARBA00047683"/>
    </source>
</evidence>
<dbReference type="EMBL" id="CP001744">
    <property type="protein sequence ID" value="ADG66606.1"/>
    <property type="molecule type" value="Genomic_DNA"/>
</dbReference>
<organism evidence="18 19">
    <name type="scientific">Planctopirus limnophila (strain ATCC 43296 / DSM 3776 / IFAM 1008 / Mu 290)</name>
    <name type="common">Planctomyces limnophilus</name>
    <dbReference type="NCBI Taxonomy" id="521674"/>
    <lineage>
        <taxon>Bacteria</taxon>
        <taxon>Pseudomonadati</taxon>
        <taxon>Planctomycetota</taxon>
        <taxon>Planctomycetia</taxon>
        <taxon>Planctomycetales</taxon>
        <taxon>Planctomycetaceae</taxon>
        <taxon>Planctopirus</taxon>
    </lineage>
</organism>
<evidence type="ECO:0000256" key="11">
    <source>
        <dbReference type="ARBA" id="ARBA00023141"/>
    </source>
</evidence>
<comment type="subunit">
    <text evidence="4 15">Heterotetramer consisting of two non-identical subunits: a beta subunit (TrpG) and a large alpha subunit (TrpE).</text>
</comment>
<comment type="similarity">
    <text evidence="3 15">Belongs to the anthranilate synthase component I family.</text>
</comment>
<evidence type="ECO:0000256" key="12">
    <source>
        <dbReference type="ARBA" id="ARBA00023239"/>
    </source>
</evidence>
<feature type="domain" description="Chorismate-utilising enzyme C-terminal" evidence="16">
    <location>
        <begin position="269"/>
        <end position="522"/>
    </location>
</feature>
<dbReference type="InterPro" id="IPR005256">
    <property type="entry name" value="Anth_synth_I_PabB"/>
</dbReference>
<dbReference type="InterPro" id="IPR015890">
    <property type="entry name" value="Chorismate_C"/>
</dbReference>
<proteinExistence type="inferred from homology"/>
<feature type="domain" description="Anthranilate synthase component I N-terminal" evidence="17">
    <location>
        <begin position="68"/>
        <end position="212"/>
    </location>
</feature>
<dbReference type="KEGG" id="plm:Plim_0761"/>
<dbReference type="HOGENOM" id="CLU_006493_9_3_0"/>
<evidence type="ECO:0000259" key="16">
    <source>
        <dbReference type="Pfam" id="PF00425"/>
    </source>
</evidence>
<evidence type="ECO:0000256" key="4">
    <source>
        <dbReference type="ARBA" id="ARBA00011575"/>
    </source>
</evidence>
<keyword evidence="8 15" id="KW-0479">Metal-binding</keyword>
<evidence type="ECO:0000256" key="1">
    <source>
        <dbReference type="ARBA" id="ARBA00001946"/>
    </source>
</evidence>
<accession>D5SRS2</accession>
<protein>
    <recommendedName>
        <fullName evidence="6 15">Anthranilate synthase component 1</fullName>
        <ecNumber evidence="5 15">4.1.3.27</ecNumber>
    </recommendedName>
</protein>
<keyword evidence="12 15" id="KW-0456">Lyase</keyword>
<evidence type="ECO:0000259" key="17">
    <source>
        <dbReference type="Pfam" id="PF04715"/>
    </source>
</evidence>
<dbReference type="PRINTS" id="PR00095">
    <property type="entry name" value="ANTSNTHASEI"/>
</dbReference>
<dbReference type="PANTHER" id="PTHR11236">
    <property type="entry name" value="AMINOBENZOATE/ANTHRANILATE SYNTHASE"/>
    <property type="match status" value="1"/>
</dbReference>
<dbReference type="UniPathway" id="UPA00035">
    <property type="reaction ID" value="UER00040"/>
</dbReference>
<dbReference type="RefSeq" id="WP_013109037.1">
    <property type="nucleotide sequence ID" value="NC_014148.1"/>
</dbReference>
<keyword evidence="7 15" id="KW-0028">Amino-acid biosynthesis</keyword>
<comment type="pathway">
    <text evidence="2 15">Amino-acid biosynthesis; L-tryptophan biosynthesis; L-tryptophan from chorismate: step 1/5.</text>
</comment>
<reference evidence="18 19" key="1">
    <citation type="journal article" date="2010" name="Stand. Genomic Sci.">
        <title>Complete genome sequence of Planctomyces limnophilus type strain (Mu 290).</title>
        <authorList>
            <person name="Labutti K."/>
            <person name="Sikorski J."/>
            <person name="Schneider S."/>
            <person name="Nolan M."/>
            <person name="Lucas S."/>
            <person name="Glavina Del Rio T."/>
            <person name="Tice H."/>
            <person name="Cheng J.F."/>
            <person name="Goodwin L."/>
            <person name="Pitluck S."/>
            <person name="Liolios K."/>
            <person name="Ivanova N."/>
            <person name="Mavromatis K."/>
            <person name="Mikhailova N."/>
            <person name="Pati A."/>
            <person name="Chen A."/>
            <person name="Palaniappan K."/>
            <person name="Land M."/>
            <person name="Hauser L."/>
            <person name="Chang Y.J."/>
            <person name="Jeffries C.D."/>
            <person name="Tindall B.J."/>
            <person name="Rohde M."/>
            <person name="Goker M."/>
            <person name="Woyke T."/>
            <person name="Bristow J."/>
            <person name="Eisen J.A."/>
            <person name="Markowitz V."/>
            <person name="Hugenholtz P."/>
            <person name="Kyrpides N.C."/>
            <person name="Klenk H.P."/>
            <person name="Lapidus A."/>
        </authorList>
    </citation>
    <scope>NUCLEOTIDE SEQUENCE [LARGE SCALE GENOMIC DNA]</scope>
    <source>
        <strain evidence="19">ATCC 43296 / DSM 3776 / IFAM 1008 / 290</strain>
    </source>
</reference>
<dbReference type="Gene3D" id="3.60.120.10">
    <property type="entry name" value="Anthranilate synthase"/>
    <property type="match status" value="1"/>
</dbReference>
<name>D5SRS2_PLAL2</name>
<keyword evidence="9 15" id="KW-0822">Tryptophan biosynthesis</keyword>
<evidence type="ECO:0000256" key="7">
    <source>
        <dbReference type="ARBA" id="ARBA00022605"/>
    </source>
</evidence>